<dbReference type="RefSeq" id="WP_143156472.1">
    <property type="nucleotide sequence ID" value="NZ_FQVB01000025.1"/>
</dbReference>
<reference evidence="6" key="1">
    <citation type="submission" date="2016-11" db="EMBL/GenBank/DDBJ databases">
        <authorList>
            <person name="Varghese N."/>
            <person name="Submissions S."/>
        </authorList>
    </citation>
    <scope>NUCLEOTIDE SEQUENCE [LARGE SCALE GENOMIC DNA]</scope>
    <source>
        <strain evidence="6">DSM 9756</strain>
    </source>
</reference>
<dbReference type="Gene3D" id="1.10.510.10">
    <property type="entry name" value="Transferase(Phosphotransferase) domain 1"/>
    <property type="match status" value="1"/>
</dbReference>
<evidence type="ECO:0000256" key="2">
    <source>
        <dbReference type="ARBA" id="ARBA00022840"/>
    </source>
</evidence>
<feature type="binding site" evidence="3">
    <location>
        <position position="128"/>
    </location>
    <ligand>
        <name>ATP</name>
        <dbReference type="ChEBI" id="CHEBI:30616"/>
    </ligand>
</feature>
<dbReference type="STRING" id="1121391.SAMN02745206_02509"/>
<dbReference type="InterPro" id="IPR008271">
    <property type="entry name" value="Ser/Thr_kinase_AS"/>
</dbReference>
<feature type="domain" description="Protein kinase" evidence="4">
    <location>
        <begin position="99"/>
        <end position="347"/>
    </location>
</feature>
<dbReference type="CDD" id="cd14014">
    <property type="entry name" value="STKc_PknB_like"/>
    <property type="match status" value="1"/>
</dbReference>
<dbReference type="InterPro" id="IPR000719">
    <property type="entry name" value="Prot_kinase_dom"/>
</dbReference>
<dbReference type="EMBL" id="FQVB01000025">
    <property type="protein sequence ID" value="SHF70825.1"/>
    <property type="molecule type" value="Genomic_DNA"/>
</dbReference>
<dbReference type="InterPro" id="IPR011009">
    <property type="entry name" value="Kinase-like_dom_sf"/>
</dbReference>
<dbReference type="PANTHER" id="PTHR24348:SF68">
    <property type="entry name" value="SERINE_THREONINE-PROTEIN KINASE ATG1C"/>
    <property type="match status" value="1"/>
</dbReference>
<dbReference type="AlphaFoldDB" id="A0A1M5DV57"/>
<keyword evidence="5" id="KW-0418">Kinase</keyword>
<dbReference type="GO" id="GO:0005524">
    <property type="term" value="F:ATP binding"/>
    <property type="evidence" value="ECO:0007669"/>
    <property type="project" value="UniProtKB-UniRule"/>
</dbReference>
<proteinExistence type="predicted"/>
<keyword evidence="5" id="KW-0808">Transferase</keyword>
<dbReference type="Proteomes" id="UP000184076">
    <property type="component" value="Unassembled WGS sequence"/>
</dbReference>
<dbReference type="GO" id="GO:0005737">
    <property type="term" value="C:cytoplasm"/>
    <property type="evidence" value="ECO:0007669"/>
    <property type="project" value="TreeGrafter"/>
</dbReference>
<sequence length="361" mass="41064">MLVLLSEGRLRRVRDILRAGADDYWIPPLEGAPFATRLQLLLDWQESGRGARRTTTCEDEPHWLRVCRRGLRRIRDSLSLSRDAQRPEAAESARYLGRWEKVRRLGFGSFGEVWLVQEKDGARVAVAKVPHEEKMNRKFLMEAAILRRLAGHPNAVAILEVIKVGGKVVLIQEYVSGSTLQELLDAGLDPQAKENLYIQLLDVMAYAHRRHVMHRDIKPENILVTPAGTLKLLDFGTAKDVTRRSISSTVIGSRPYMAPEQILGRSRQASDVWALGVVLYALATEYLPFYSENEKELMDLILECPPEPPRELEPDLPSELEKIILRCLEKDWQKRYAHAEELRQALMEAFPDFGSGHVLSS</sequence>
<dbReference type="Pfam" id="PF00069">
    <property type="entry name" value="Pkinase"/>
    <property type="match status" value="1"/>
</dbReference>
<evidence type="ECO:0000256" key="1">
    <source>
        <dbReference type="ARBA" id="ARBA00022741"/>
    </source>
</evidence>
<dbReference type="PANTHER" id="PTHR24348">
    <property type="entry name" value="SERINE/THREONINE-PROTEIN KINASE UNC-51-RELATED"/>
    <property type="match status" value="1"/>
</dbReference>
<keyword evidence="1 3" id="KW-0547">Nucleotide-binding</keyword>
<evidence type="ECO:0000313" key="5">
    <source>
        <dbReference type="EMBL" id="SHF70825.1"/>
    </source>
</evidence>
<dbReference type="PROSITE" id="PS50011">
    <property type="entry name" value="PROTEIN_KINASE_DOM"/>
    <property type="match status" value="1"/>
</dbReference>
<dbReference type="InterPro" id="IPR045269">
    <property type="entry name" value="Atg1-like"/>
</dbReference>
<organism evidence="5 6">
    <name type="scientific">Desulfacinum infernum DSM 9756</name>
    <dbReference type="NCBI Taxonomy" id="1121391"/>
    <lineage>
        <taxon>Bacteria</taxon>
        <taxon>Pseudomonadati</taxon>
        <taxon>Thermodesulfobacteriota</taxon>
        <taxon>Syntrophobacteria</taxon>
        <taxon>Syntrophobacterales</taxon>
        <taxon>Syntrophobacteraceae</taxon>
        <taxon>Desulfacinum</taxon>
    </lineage>
</organism>
<keyword evidence="5" id="KW-0723">Serine/threonine-protein kinase</keyword>
<dbReference type="GO" id="GO:0004674">
    <property type="term" value="F:protein serine/threonine kinase activity"/>
    <property type="evidence" value="ECO:0007669"/>
    <property type="project" value="UniProtKB-KW"/>
</dbReference>
<keyword evidence="2 3" id="KW-0067">ATP-binding</keyword>
<dbReference type="PROSITE" id="PS00108">
    <property type="entry name" value="PROTEIN_KINASE_ST"/>
    <property type="match status" value="1"/>
</dbReference>
<evidence type="ECO:0000259" key="4">
    <source>
        <dbReference type="PROSITE" id="PS50011"/>
    </source>
</evidence>
<keyword evidence="6" id="KW-1185">Reference proteome</keyword>
<evidence type="ECO:0000256" key="3">
    <source>
        <dbReference type="PROSITE-ProRule" id="PRU10141"/>
    </source>
</evidence>
<dbReference type="SUPFAM" id="SSF56112">
    <property type="entry name" value="Protein kinase-like (PK-like)"/>
    <property type="match status" value="1"/>
</dbReference>
<gene>
    <name evidence="5" type="ORF">SAMN02745206_02509</name>
</gene>
<dbReference type="SMART" id="SM00220">
    <property type="entry name" value="S_TKc"/>
    <property type="match status" value="1"/>
</dbReference>
<accession>A0A1M5DV57</accession>
<dbReference type="InterPro" id="IPR017441">
    <property type="entry name" value="Protein_kinase_ATP_BS"/>
</dbReference>
<name>A0A1M5DV57_9BACT</name>
<protein>
    <submittedName>
        <fullName evidence="5">Serine/threonine protein kinase</fullName>
    </submittedName>
</protein>
<dbReference type="PROSITE" id="PS00107">
    <property type="entry name" value="PROTEIN_KINASE_ATP"/>
    <property type="match status" value="1"/>
</dbReference>
<evidence type="ECO:0000313" key="6">
    <source>
        <dbReference type="Proteomes" id="UP000184076"/>
    </source>
</evidence>
<dbReference type="OrthoDB" id="9801841at2"/>